<dbReference type="PANTHER" id="PTHR48043">
    <property type="entry name" value="EG:EG0003.4 PROTEIN-RELATED"/>
    <property type="match status" value="1"/>
</dbReference>
<comment type="similarity">
    <text evidence="1">Belongs to the UDP-glycosyltransferase family.</text>
</comment>
<name>A0AAD9ITS2_9ANNE</name>
<sequence>MDAELVMVSELVISSISDQKAFTTKRLGEGLGIIEYLYPAYASRSLFLIDRLDDYYLGGIDDMVSWTINLFNKTIFMFDRGTEICHLPENPLYISCDVTDDDYNVTATRPMIGRRFGKPKMDMSHFQKLLLPVRDDNLYVEEAENGFIYKVSEKYKPDKFVVKCLCQVHSLYVALKYSAISPRLTPFESEFRISSICDHISGSGLSATMLLFIVISYLLSGVPDAVDAERVLLLPIQMRPNVYRHLAIARHLESLGNDVYIVVPDRFPWQSYSQSTGVELIRYKQQDNDTFYDSRLYRMLSDEVNAAKNVHSIPQRSEEYQSVVATKMCRWMLDDKEFLHEVKFMNFHVALVDAPEISPCNIIVPWSFGIPYVLISSAYPPPAVWIQFPSFVPDPTTRYADRMTFWQRLDNLHTHRRLRITPAYSSVQDNELLSTIRKRGQSDRITWPDVIADASMYISLRDYVLEWPIPTLPNHVTVPGILQQPGKALPTELESYMLEADRGVILVTFGTMYDRPDPELVQKLFDAFRKLDFHGYRILMKMDPERMNELTARPDGVPGNIWIVTWLPQNDVLAYAKTKLFISSCGNNGQYEALYHGVPIIGLPLYGDQYHNCFRMQEKGFGICMDAWRFTPEELTRNFNLLLEGRAYKQRIHKRVGHPAAWSFAQRIGGLLD</sequence>
<comment type="caution">
    <text evidence="4">The sequence shown here is derived from an EMBL/GenBank/DDBJ whole genome shotgun (WGS) entry which is preliminary data.</text>
</comment>
<dbReference type="PANTHER" id="PTHR48043:SF145">
    <property type="entry name" value="FI06409P-RELATED"/>
    <property type="match status" value="1"/>
</dbReference>
<evidence type="ECO:0000256" key="3">
    <source>
        <dbReference type="ARBA" id="ARBA00022679"/>
    </source>
</evidence>
<evidence type="ECO:0000256" key="1">
    <source>
        <dbReference type="ARBA" id="ARBA00009995"/>
    </source>
</evidence>
<evidence type="ECO:0000256" key="2">
    <source>
        <dbReference type="ARBA" id="ARBA00022676"/>
    </source>
</evidence>
<dbReference type="Proteomes" id="UP001208570">
    <property type="component" value="Unassembled WGS sequence"/>
</dbReference>
<organism evidence="4 5">
    <name type="scientific">Paralvinella palmiformis</name>
    <dbReference type="NCBI Taxonomy" id="53620"/>
    <lineage>
        <taxon>Eukaryota</taxon>
        <taxon>Metazoa</taxon>
        <taxon>Spiralia</taxon>
        <taxon>Lophotrochozoa</taxon>
        <taxon>Annelida</taxon>
        <taxon>Polychaeta</taxon>
        <taxon>Sedentaria</taxon>
        <taxon>Canalipalpata</taxon>
        <taxon>Terebellida</taxon>
        <taxon>Terebelliformia</taxon>
        <taxon>Alvinellidae</taxon>
        <taxon>Paralvinella</taxon>
    </lineage>
</organism>
<keyword evidence="3" id="KW-0808">Transferase</keyword>
<dbReference type="Gene3D" id="3.40.50.2000">
    <property type="entry name" value="Glycogen Phosphorylase B"/>
    <property type="match status" value="1"/>
</dbReference>
<dbReference type="EMBL" id="JAODUP010001350">
    <property type="protein sequence ID" value="KAK2140451.1"/>
    <property type="molecule type" value="Genomic_DNA"/>
</dbReference>
<dbReference type="SUPFAM" id="SSF53756">
    <property type="entry name" value="UDP-Glycosyltransferase/glycogen phosphorylase"/>
    <property type="match status" value="1"/>
</dbReference>
<dbReference type="GO" id="GO:0008194">
    <property type="term" value="F:UDP-glycosyltransferase activity"/>
    <property type="evidence" value="ECO:0007669"/>
    <property type="project" value="InterPro"/>
</dbReference>
<dbReference type="Pfam" id="PF00201">
    <property type="entry name" value="UDPGT"/>
    <property type="match status" value="1"/>
</dbReference>
<accession>A0AAD9ITS2</accession>
<evidence type="ECO:0000313" key="5">
    <source>
        <dbReference type="Proteomes" id="UP001208570"/>
    </source>
</evidence>
<keyword evidence="2" id="KW-0328">Glycosyltransferase</keyword>
<dbReference type="AlphaFoldDB" id="A0AAD9ITS2"/>
<gene>
    <name evidence="4" type="ORF">LSH36_1350g00012</name>
</gene>
<keyword evidence="5" id="KW-1185">Reference proteome</keyword>
<protein>
    <submittedName>
        <fullName evidence="4">Uncharacterized protein</fullName>
    </submittedName>
</protein>
<evidence type="ECO:0000313" key="4">
    <source>
        <dbReference type="EMBL" id="KAK2140451.1"/>
    </source>
</evidence>
<dbReference type="CDD" id="cd03784">
    <property type="entry name" value="GT1_Gtf-like"/>
    <property type="match status" value="1"/>
</dbReference>
<proteinExistence type="inferred from homology"/>
<dbReference type="InterPro" id="IPR002213">
    <property type="entry name" value="UDP_glucos_trans"/>
</dbReference>
<dbReference type="FunFam" id="3.40.50.2000:FF:000021">
    <property type="entry name" value="UDP-glucuronosyltransferase"/>
    <property type="match status" value="1"/>
</dbReference>
<reference evidence="4" key="1">
    <citation type="journal article" date="2023" name="Mol. Biol. Evol.">
        <title>Third-Generation Sequencing Reveals the Adaptive Role of the Epigenome in Three Deep-Sea Polychaetes.</title>
        <authorList>
            <person name="Perez M."/>
            <person name="Aroh O."/>
            <person name="Sun Y."/>
            <person name="Lan Y."/>
            <person name="Juniper S.K."/>
            <person name="Young C.R."/>
            <person name="Angers B."/>
            <person name="Qian P.Y."/>
        </authorList>
    </citation>
    <scope>NUCLEOTIDE SEQUENCE</scope>
    <source>
        <strain evidence="4">P08H-3</strain>
    </source>
</reference>
<dbReference type="InterPro" id="IPR050271">
    <property type="entry name" value="UDP-glycosyltransferase"/>
</dbReference>